<proteinExistence type="predicted"/>
<dbReference type="EMBL" id="RBVX01000076">
    <property type="protein sequence ID" value="RSL29307.1"/>
    <property type="molecule type" value="Genomic_DNA"/>
</dbReference>
<dbReference type="RefSeq" id="WP_125562769.1">
    <property type="nucleotide sequence ID" value="NZ_RBVX01000076.1"/>
</dbReference>
<gene>
    <name evidence="1" type="ORF">D7Z54_31895</name>
</gene>
<protein>
    <submittedName>
        <fullName evidence="1">Uncharacterized protein</fullName>
    </submittedName>
</protein>
<dbReference type="OrthoDB" id="243939at2"/>
<keyword evidence="2" id="KW-1185">Reference proteome</keyword>
<organism evidence="1 2">
    <name type="scientific">Salibacterium salarium</name>
    <dbReference type="NCBI Taxonomy" id="284579"/>
    <lineage>
        <taxon>Bacteria</taxon>
        <taxon>Bacillati</taxon>
        <taxon>Bacillota</taxon>
        <taxon>Bacilli</taxon>
        <taxon>Bacillales</taxon>
        <taxon>Bacillaceae</taxon>
    </lineage>
</organism>
<accession>A0A428MT60</accession>
<name>A0A428MT60_9BACI</name>
<evidence type="ECO:0000313" key="1">
    <source>
        <dbReference type="EMBL" id="RSL29307.1"/>
    </source>
</evidence>
<dbReference type="AlphaFoldDB" id="A0A428MT60"/>
<reference evidence="1 2" key="1">
    <citation type="submission" date="2018-10" db="EMBL/GenBank/DDBJ databases">
        <title>Draft genome sequence of Bacillus salarius IM0101, isolated from a hypersaline soil in Inner Mongolia, China.</title>
        <authorList>
            <person name="Yamprayoonswat W."/>
            <person name="Boonvisut S."/>
            <person name="Jumpathong W."/>
            <person name="Sittihan S."/>
            <person name="Ruangsuj P."/>
            <person name="Wanthongcharoen S."/>
            <person name="Thongpramul N."/>
            <person name="Pimmason S."/>
            <person name="Yu B."/>
            <person name="Yasawong M."/>
        </authorList>
    </citation>
    <scope>NUCLEOTIDE SEQUENCE [LARGE SCALE GENOMIC DNA]</scope>
    <source>
        <strain evidence="1 2">IM0101</strain>
    </source>
</reference>
<dbReference type="Proteomes" id="UP000275076">
    <property type="component" value="Unassembled WGS sequence"/>
</dbReference>
<sequence length="667" mass="78957">MSRVSRNRKPHGYWKTEKNVIEALSPIIKKLGYIPSLREIKRHNPPLGRAINRYYNMAIIYKWFGRENEYSPRKPVGYWQDEQNVFNTLIAIIEQEKCIPSARRLIELGYHDLVSAISRYYKITEIRRWFNFEGENQINRSYLKDKKNIYDEIYQLINKLRRVPVIKDFKDNNKSYVLAYIYCYHKTTYNKILHDISIEPKNKENGYWKKKVNIYNTFFKIIIEKGFLPSSRELRNNTEYCTFAYAINKYHGGFHSFRSELGLPQFKKEKGYWQNDQNALEELKPVIDQYGYIPKLLRNLGLGDLEGGLLNFGGVFAFAQKHNLPLENKCIPSTFFNDKKKLDTHIFELIKKLGGFPSSKELTYLGEYAVKYRLCKMYGSIAAAKKEYGFMDTTIVANDGHACDSFAEKIVDDFLDSYEIPHTRNVKNFLSNGVVAVPDFMITNTVIIEVLMCDYRDNLKGNKTYLNYTKRYLLKREAYLEKQFEIIEIFPDDLKNFNSLYKKLLPLIKKYKKTHIDKVSVNIPLTRYERRPPGYWQSFENVEQELRPICEDLSRMPTRKELSERGLNSVIRGVVRYHHSFKDVAKKMEVTHHRKPHGYWKHFSNIKYELIPICRELRRMPTNKELLERNLSTIGVVARKYHGGLYQLAQKIGYPHKSEHLEDQKHK</sequence>
<evidence type="ECO:0000313" key="2">
    <source>
        <dbReference type="Proteomes" id="UP000275076"/>
    </source>
</evidence>
<comment type="caution">
    <text evidence="1">The sequence shown here is derived from an EMBL/GenBank/DDBJ whole genome shotgun (WGS) entry which is preliminary data.</text>
</comment>